<protein>
    <recommendedName>
        <fullName evidence="3">Sulfotransferase</fullName>
        <ecNumber evidence="3">2.8.2.-</ecNumber>
    </recommendedName>
</protein>
<evidence type="ECO:0000256" key="2">
    <source>
        <dbReference type="ARBA" id="ARBA00022679"/>
    </source>
</evidence>
<dbReference type="Gramene" id="Psat04G0363000-T1">
    <property type="protein sequence ID" value="KAI5419532.1"/>
    <property type="gene ID" value="KIW84_043630"/>
</dbReference>
<keyword evidence="2 3" id="KW-0808">Transferase</keyword>
<comment type="similarity">
    <text evidence="1 3">Belongs to the sulfotransferase 1 family.</text>
</comment>
<proteinExistence type="inferred from homology"/>
<organism evidence="5 6">
    <name type="scientific">Pisum sativum</name>
    <name type="common">Garden pea</name>
    <name type="synonym">Lathyrus oleraceus</name>
    <dbReference type="NCBI Taxonomy" id="3888"/>
    <lineage>
        <taxon>Eukaryota</taxon>
        <taxon>Viridiplantae</taxon>
        <taxon>Streptophyta</taxon>
        <taxon>Embryophyta</taxon>
        <taxon>Tracheophyta</taxon>
        <taxon>Spermatophyta</taxon>
        <taxon>Magnoliopsida</taxon>
        <taxon>eudicotyledons</taxon>
        <taxon>Gunneridae</taxon>
        <taxon>Pentapetalae</taxon>
        <taxon>rosids</taxon>
        <taxon>fabids</taxon>
        <taxon>Fabales</taxon>
        <taxon>Fabaceae</taxon>
        <taxon>Papilionoideae</taxon>
        <taxon>50 kb inversion clade</taxon>
        <taxon>NPAAA clade</taxon>
        <taxon>Hologalegina</taxon>
        <taxon>IRL clade</taxon>
        <taxon>Fabeae</taxon>
        <taxon>Lathyrus</taxon>
    </lineage>
</organism>
<keyword evidence="6" id="KW-1185">Reference proteome</keyword>
<comment type="caution">
    <text evidence="5">The sequence shown here is derived from an EMBL/GenBank/DDBJ whole genome shotgun (WGS) entry which is preliminary data.</text>
</comment>
<dbReference type="Gramene" id="PSAT_LOCUS16666_t1">
    <property type="protein sequence ID" value="CAL5197106.1"/>
    <property type="gene ID" value="PSAT_LOCUS16666"/>
</dbReference>
<evidence type="ECO:0000259" key="4">
    <source>
        <dbReference type="Pfam" id="PF00685"/>
    </source>
</evidence>
<dbReference type="Pfam" id="PF00685">
    <property type="entry name" value="Sulfotransfer_1"/>
    <property type="match status" value="1"/>
</dbReference>
<dbReference type="SUPFAM" id="SSF52540">
    <property type="entry name" value="P-loop containing nucleoside triphosphate hydrolases"/>
    <property type="match status" value="1"/>
</dbReference>
<evidence type="ECO:0000313" key="5">
    <source>
        <dbReference type="EMBL" id="KAI5419532.1"/>
    </source>
</evidence>
<sequence length="335" mass="38972">MEKLSDENTLVPKYLQEYDISEECKELLTTLPSEKGWITKHLYQYQGFWFAPKGLQGALSCQKHFQALDTDILLVTSPKSGTTWLKALSFALINRNKYPNIHSNSNHPLLTTNPHNLVPFWETGLYYNKDFVPDLKTISPPRIFSTHLSYESLPKSVKDSTCKVVYLCRDPKDVFVSFWHFINKLKTKSSETLSLEEAFESFCRGVCPFGPFWEHVLGYWKKSLESSKKVMFLKYEEMKMKPYFYLKEIAKFLECPFSQEEESKGVVDGILNLCSFDKLSNLEVNKTEKVSFNVENKYFFRLGQIGDWKNHLTTEMIEHINSITKQKLANHGLSF</sequence>
<accession>A0A9D4XFY7</accession>
<gene>
    <name evidence="5" type="ORF">KIW84_043630</name>
</gene>
<dbReference type="Proteomes" id="UP001058974">
    <property type="component" value="Chromosome 4"/>
</dbReference>
<evidence type="ECO:0000256" key="1">
    <source>
        <dbReference type="ARBA" id="ARBA00005771"/>
    </source>
</evidence>
<dbReference type="PANTHER" id="PTHR11783">
    <property type="entry name" value="SULFOTRANSFERASE SULT"/>
    <property type="match status" value="1"/>
</dbReference>
<dbReference type="InterPro" id="IPR027417">
    <property type="entry name" value="P-loop_NTPase"/>
</dbReference>
<evidence type="ECO:0000256" key="3">
    <source>
        <dbReference type="RuleBase" id="RU361155"/>
    </source>
</evidence>
<dbReference type="EMBL" id="JAMSHJ010000004">
    <property type="protein sequence ID" value="KAI5419532.1"/>
    <property type="molecule type" value="Genomic_DNA"/>
</dbReference>
<dbReference type="AlphaFoldDB" id="A0A9D4XFY7"/>
<reference evidence="5 6" key="1">
    <citation type="journal article" date="2022" name="Nat. Genet.">
        <title>Improved pea reference genome and pan-genome highlight genomic features and evolutionary characteristics.</title>
        <authorList>
            <person name="Yang T."/>
            <person name="Liu R."/>
            <person name="Luo Y."/>
            <person name="Hu S."/>
            <person name="Wang D."/>
            <person name="Wang C."/>
            <person name="Pandey M.K."/>
            <person name="Ge S."/>
            <person name="Xu Q."/>
            <person name="Li N."/>
            <person name="Li G."/>
            <person name="Huang Y."/>
            <person name="Saxena R.K."/>
            <person name="Ji Y."/>
            <person name="Li M."/>
            <person name="Yan X."/>
            <person name="He Y."/>
            <person name="Liu Y."/>
            <person name="Wang X."/>
            <person name="Xiang C."/>
            <person name="Varshney R.K."/>
            <person name="Ding H."/>
            <person name="Gao S."/>
            <person name="Zong X."/>
        </authorList>
    </citation>
    <scope>NUCLEOTIDE SEQUENCE [LARGE SCALE GENOMIC DNA]</scope>
    <source>
        <strain evidence="5 6">cv. Zhongwan 6</strain>
    </source>
</reference>
<dbReference type="Gene3D" id="3.40.50.300">
    <property type="entry name" value="P-loop containing nucleotide triphosphate hydrolases"/>
    <property type="match status" value="1"/>
</dbReference>
<dbReference type="GO" id="GO:0008146">
    <property type="term" value="F:sulfotransferase activity"/>
    <property type="evidence" value="ECO:0007669"/>
    <property type="project" value="InterPro"/>
</dbReference>
<name>A0A9D4XFY7_PEA</name>
<dbReference type="InterPro" id="IPR000863">
    <property type="entry name" value="Sulfotransferase_dom"/>
</dbReference>
<evidence type="ECO:0000313" key="6">
    <source>
        <dbReference type="Proteomes" id="UP001058974"/>
    </source>
</evidence>
<feature type="domain" description="Sulfotransferase" evidence="4">
    <location>
        <begin position="69"/>
        <end position="330"/>
    </location>
</feature>
<dbReference type="EC" id="2.8.2.-" evidence="3"/>